<keyword evidence="3 12" id="KW-0813">Transport</keyword>
<dbReference type="InterPro" id="IPR024034">
    <property type="entry name" value="ATPase_F1/V1_b/a_C"/>
</dbReference>
<dbReference type="EMBL" id="CP012328">
    <property type="protein sequence ID" value="AKU79297.1"/>
    <property type="molecule type" value="Genomic_DNA"/>
</dbReference>
<feature type="domain" description="AAA+ ATPase" evidence="13">
    <location>
        <begin position="150"/>
        <end position="336"/>
    </location>
</feature>
<dbReference type="EC" id="7.1.2.2" evidence="12"/>
<dbReference type="NCBIfam" id="TIGR01039">
    <property type="entry name" value="atpD"/>
    <property type="match status" value="1"/>
</dbReference>
<protein>
    <recommendedName>
        <fullName evidence="12">ATP synthase subunit beta</fullName>
        <ecNumber evidence="12">7.1.2.2</ecNumber>
    </recommendedName>
    <alternativeName>
        <fullName evidence="12">ATP synthase F1 sector subunit beta</fullName>
    </alternativeName>
    <alternativeName>
        <fullName evidence="12">F-ATPase subunit beta</fullName>
    </alternativeName>
</protein>
<dbReference type="GO" id="GO:0005886">
    <property type="term" value="C:plasma membrane"/>
    <property type="evidence" value="ECO:0007669"/>
    <property type="project" value="UniProtKB-SubCell"/>
</dbReference>
<organism evidence="14 15">
    <name type="scientific">Spiroplasma turonicum</name>
    <dbReference type="NCBI Taxonomy" id="216946"/>
    <lineage>
        <taxon>Bacteria</taxon>
        <taxon>Bacillati</taxon>
        <taxon>Mycoplasmatota</taxon>
        <taxon>Mollicutes</taxon>
        <taxon>Entomoplasmatales</taxon>
        <taxon>Spiroplasmataceae</taxon>
        <taxon>Spiroplasma</taxon>
    </lineage>
</organism>
<dbReference type="Pfam" id="PF00006">
    <property type="entry name" value="ATP-synt_ab"/>
    <property type="match status" value="1"/>
</dbReference>
<evidence type="ECO:0000256" key="1">
    <source>
        <dbReference type="ARBA" id="ARBA00004170"/>
    </source>
</evidence>
<evidence type="ECO:0000259" key="13">
    <source>
        <dbReference type="SMART" id="SM00382"/>
    </source>
</evidence>
<dbReference type="GO" id="GO:0005524">
    <property type="term" value="F:ATP binding"/>
    <property type="evidence" value="ECO:0007669"/>
    <property type="project" value="UniProtKB-UniRule"/>
</dbReference>
<dbReference type="InterPro" id="IPR003593">
    <property type="entry name" value="AAA+_ATPase"/>
</dbReference>
<dbReference type="SMART" id="SM00382">
    <property type="entry name" value="AAA"/>
    <property type="match status" value="1"/>
</dbReference>
<keyword evidence="5 12" id="KW-0375">Hydrogen ion transport</keyword>
<dbReference type="Proteomes" id="UP000067243">
    <property type="component" value="Chromosome"/>
</dbReference>
<keyword evidence="7 12" id="KW-1278">Translocase</keyword>
<keyword evidence="10 12" id="KW-0139">CF(1)</keyword>
<keyword evidence="11 12" id="KW-0066">ATP synthesis</keyword>
<dbReference type="InterPro" id="IPR027417">
    <property type="entry name" value="P-loop_NTPase"/>
</dbReference>
<dbReference type="InterPro" id="IPR004100">
    <property type="entry name" value="ATPase_F1/V1/A1_a/bsu_N"/>
</dbReference>
<evidence type="ECO:0000256" key="3">
    <source>
        <dbReference type="ARBA" id="ARBA00022448"/>
    </source>
</evidence>
<dbReference type="FunFam" id="1.10.1140.10:FF:000005">
    <property type="entry name" value="ATP synthase subunit beta"/>
    <property type="match status" value="1"/>
</dbReference>
<keyword evidence="15" id="KW-1185">Reference proteome</keyword>
<dbReference type="InterPro" id="IPR005722">
    <property type="entry name" value="ATP_synth_F1_bsu"/>
</dbReference>
<dbReference type="PANTHER" id="PTHR15184:SF71">
    <property type="entry name" value="ATP SYNTHASE SUBUNIT BETA, MITOCHONDRIAL"/>
    <property type="match status" value="1"/>
</dbReference>
<evidence type="ECO:0000256" key="8">
    <source>
        <dbReference type="ARBA" id="ARBA00023065"/>
    </source>
</evidence>
<comment type="catalytic activity">
    <reaction evidence="12">
        <text>ATP + H2O + 4 H(+)(in) = ADP + phosphate + 5 H(+)(out)</text>
        <dbReference type="Rhea" id="RHEA:57720"/>
        <dbReference type="ChEBI" id="CHEBI:15377"/>
        <dbReference type="ChEBI" id="CHEBI:15378"/>
        <dbReference type="ChEBI" id="CHEBI:30616"/>
        <dbReference type="ChEBI" id="CHEBI:43474"/>
        <dbReference type="ChEBI" id="CHEBI:456216"/>
        <dbReference type="EC" id="7.1.2.2"/>
    </reaction>
</comment>
<dbReference type="PATRIC" id="fig|216946.3.peg.51"/>
<dbReference type="Gene3D" id="3.40.50.300">
    <property type="entry name" value="P-loop containing nucleotide triphosphate hydrolases"/>
    <property type="match status" value="1"/>
</dbReference>
<dbReference type="InterPro" id="IPR036121">
    <property type="entry name" value="ATPase_F1/V1/A1_a/bsu_N_sf"/>
</dbReference>
<dbReference type="AlphaFoldDB" id="A0A0K1P5V0"/>
<dbReference type="STRING" id="216946.STURO_v1c00510"/>
<dbReference type="InterPro" id="IPR000194">
    <property type="entry name" value="ATPase_F1/V1/A1_a/bsu_nucl-bd"/>
</dbReference>
<dbReference type="CDD" id="cd18110">
    <property type="entry name" value="ATP-synt_F1_beta_C"/>
    <property type="match status" value="1"/>
</dbReference>
<dbReference type="InterPro" id="IPR055190">
    <property type="entry name" value="ATP-synt_VA_C"/>
</dbReference>
<dbReference type="Pfam" id="PF02874">
    <property type="entry name" value="ATP-synt_ab_N"/>
    <property type="match status" value="1"/>
</dbReference>
<evidence type="ECO:0000256" key="10">
    <source>
        <dbReference type="ARBA" id="ARBA00023196"/>
    </source>
</evidence>
<dbReference type="InterPro" id="IPR020003">
    <property type="entry name" value="ATPase_a/bsu_AS"/>
</dbReference>
<evidence type="ECO:0000256" key="5">
    <source>
        <dbReference type="ARBA" id="ARBA00022781"/>
    </source>
</evidence>
<dbReference type="SUPFAM" id="SSF47917">
    <property type="entry name" value="C-terminal domain of alpha and beta subunits of F1 ATP synthase"/>
    <property type="match status" value="1"/>
</dbReference>
<name>A0A0K1P5V0_9MOLU</name>
<keyword evidence="12" id="KW-1003">Cell membrane</keyword>
<evidence type="ECO:0000256" key="11">
    <source>
        <dbReference type="ARBA" id="ARBA00023310"/>
    </source>
</evidence>
<dbReference type="FunFam" id="3.40.50.300:FF:000004">
    <property type="entry name" value="ATP synthase subunit beta"/>
    <property type="match status" value="1"/>
</dbReference>
<evidence type="ECO:0000256" key="12">
    <source>
        <dbReference type="HAMAP-Rule" id="MF_01347"/>
    </source>
</evidence>
<accession>A0A0K1P5V0</accession>
<reference evidence="14 15" key="1">
    <citation type="journal article" date="2015" name="Genome Announc.">
        <title>Complete Genome Sequence of Spiroplasma turonicum Strain Tab4cT, a Parasite of a Horse Fly, Haematopota sp. (Diptera: Tabanidae).</title>
        <authorList>
            <person name="Davis R.E."/>
            <person name="Shao J."/>
            <person name="Zhao Y."/>
            <person name="Gasparich G.E."/>
            <person name="Gaynor B.J."/>
            <person name="Donofrio N."/>
        </authorList>
    </citation>
    <scope>NUCLEOTIDE SEQUENCE [LARGE SCALE GENOMIC DNA]</scope>
    <source>
        <strain evidence="14 15">Tab4c</strain>
    </source>
</reference>
<evidence type="ECO:0000256" key="4">
    <source>
        <dbReference type="ARBA" id="ARBA00022741"/>
    </source>
</evidence>
<keyword evidence="8 12" id="KW-0406">Ion transport</keyword>
<evidence type="ECO:0000256" key="2">
    <source>
        <dbReference type="ARBA" id="ARBA00008936"/>
    </source>
</evidence>
<dbReference type="SUPFAM" id="SSF52540">
    <property type="entry name" value="P-loop containing nucleoside triphosphate hydrolases"/>
    <property type="match status" value="1"/>
</dbReference>
<evidence type="ECO:0000256" key="7">
    <source>
        <dbReference type="ARBA" id="ARBA00022967"/>
    </source>
</evidence>
<dbReference type="Gene3D" id="2.40.10.170">
    <property type="match status" value="1"/>
</dbReference>
<evidence type="ECO:0000256" key="6">
    <source>
        <dbReference type="ARBA" id="ARBA00022840"/>
    </source>
</evidence>
<gene>
    <name evidence="12 14" type="primary">atpD</name>
    <name evidence="14" type="ORF">STURON_0051</name>
</gene>
<dbReference type="Gene3D" id="1.10.1140.10">
    <property type="entry name" value="Bovine Mitochondrial F1-atpase, Atp Synthase Beta Chain, Chain D, domain 3"/>
    <property type="match status" value="1"/>
</dbReference>
<feature type="binding site" evidence="12">
    <location>
        <begin position="158"/>
        <end position="165"/>
    </location>
    <ligand>
        <name>ATP</name>
        <dbReference type="ChEBI" id="CHEBI:30616"/>
    </ligand>
</feature>
<dbReference type="InterPro" id="IPR050053">
    <property type="entry name" value="ATPase_alpha/beta_chains"/>
</dbReference>
<evidence type="ECO:0000313" key="14">
    <source>
        <dbReference type="EMBL" id="AKU79297.1"/>
    </source>
</evidence>
<evidence type="ECO:0000313" key="15">
    <source>
        <dbReference type="Proteomes" id="UP000067243"/>
    </source>
</evidence>
<evidence type="ECO:0000256" key="9">
    <source>
        <dbReference type="ARBA" id="ARBA00023136"/>
    </source>
</evidence>
<sequence>MEVFKMNKVTEGRVVQVLGPVVDIKFKSSELPELFNTIEVDNNGVKLVLEVVQHIGDDLVRTIAMGPTEGMIRGKKAVNTGRPISVPVGDKVLGRMFNVLGDPIDDKPPVKDAELMPIHRQAPSYDELATSAEILETGIKVIDLMMPFAKGGKIGLFGGAGVGKTVLVQELINNVAKAHGGISVFAGVGERTREGNDLYYEMIEAGVIDKTTLVFGQMNEPPGARMRVALTGLTIAEYFRDFKKQDVLLFIDNIFRFTQAGSEVSALLGRMPSAVGYQPTLSTEMGALQERITSTKKGSITSVQAVYVPADDLTDPAPATTFTHLDARVVLDRGIASLGVYPAIDPLGSSSRMLDPQIIGEEHYQISLKVQETLQKYKELQSIIAILGMEELSEEDKIIVNRARKVRNFMSQPFTVGEKFTGRSGKYVQVSDTIRSFKAILNGELDNVPEVLFMYAGSIDDVLERFNEKTNG</sequence>
<keyword evidence="9 12" id="KW-0472">Membrane</keyword>
<dbReference type="HAMAP" id="MF_01347">
    <property type="entry name" value="ATP_synth_beta_bact"/>
    <property type="match status" value="1"/>
</dbReference>
<dbReference type="PROSITE" id="PS00152">
    <property type="entry name" value="ATPASE_ALPHA_BETA"/>
    <property type="match status" value="1"/>
</dbReference>
<keyword evidence="6 12" id="KW-0067">ATP-binding</keyword>
<dbReference type="KEGG" id="stur:STURON_0051"/>
<dbReference type="CDD" id="cd18115">
    <property type="entry name" value="ATP-synt_F1_beta_N"/>
    <property type="match status" value="1"/>
</dbReference>
<comment type="function">
    <text evidence="12">Produces ATP from ADP in the presence of a proton gradient across the membrane. The catalytic sites are hosted primarily by the beta subunits.</text>
</comment>
<dbReference type="GO" id="GO:0045259">
    <property type="term" value="C:proton-transporting ATP synthase complex"/>
    <property type="evidence" value="ECO:0007669"/>
    <property type="project" value="UniProtKB-KW"/>
</dbReference>
<dbReference type="SUPFAM" id="SSF50615">
    <property type="entry name" value="N-terminal domain of alpha and beta subunits of F1 ATP synthase"/>
    <property type="match status" value="1"/>
</dbReference>
<proteinExistence type="inferred from homology"/>
<comment type="subcellular location">
    <subcellularLocation>
        <location evidence="12">Cell membrane</location>
        <topology evidence="12">Peripheral membrane protein</topology>
    </subcellularLocation>
    <subcellularLocation>
        <location evidence="1">Membrane</location>
        <topology evidence="1">Peripheral membrane protein</topology>
    </subcellularLocation>
</comment>
<dbReference type="CDD" id="cd01133">
    <property type="entry name" value="F1-ATPase_beta_CD"/>
    <property type="match status" value="1"/>
</dbReference>
<keyword evidence="4 12" id="KW-0547">Nucleotide-binding</keyword>
<dbReference type="PANTHER" id="PTHR15184">
    <property type="entry name" value="ATP SYNTHASE"/>
    <property type="match status" value="1"/>
</dbReference>
<comment type="similarity">
    <text evidence="2 12">Belongs to the ATPase alpha/beta chains family.</text>
</comment>
<dbReference type="GO" id="GO:0046933">
    <property type="term" value="F:proton-transporting ATP synthase activity, rotational mechanism"/>
    <property type="evidence" value="ECO:0007669"/>
    <property type="project" value="UniProtKB-UniRule"/>
</dbReference>
<dbReference type="Pfam" id="PF22919">
    <property type="entry name" value="ATP-synt_VA_C"/>
    <property type="match status" value="1"/>
</dbReference>
<dbReference type="OrthoDB" id="9801639at2"/>